<evidence type="ECO:0000313" key="4">
    <source>
        <dbReference type="Proteomes" id="UP000654370"/>
    </source>
</evidence>
<feature type="region of interest" description="Disordered" evidence="1">
    <location>
        <begin position="42"/>
        <end position="73"/>
    </location>
</feature>
<name>A0A8H7PEB4_MORIS</name>
<evidence type="ECO:0000313" key="3">
    <source>
        <dbReference type="EMBL" id="KAG2172084.1"/>
    </source>
</evidence>
<feature type="chain" id="PRO_5034983139" evidence="2">
    <location>
        <begin position="25"/>
        <end position="304"/>
    </location>
</feature>
<reference evidence="3" key="1">
    <citation type="submission" date="2020-12" db="EMBL/GenBank/DDBJ databases">
        <title>Metabolic potential, ecology and presence of endohyphal bacteria is reflected in genomic diversity of Mucoromycotina.</title>
        <authorList>
            <person name="Muszewska A."/>
            <person name="Okrasinska A."/>
            <person name="Steczkiewicz K."/>
            <person name="Drgas O."/>
            <person name="Orlowska M."/>
            <person name="Perlinska-Lenart U."/>
            <person name="Aleksandrzak-Piekarczyk T."/>
            <person name="Szatraj K."/>
            <person name="Zielenkiewicz U."/>
            <person name="Pilsyk S."/>
            <person name="Malc E."/>
            <person name="Mieczkowski P."/>
            <person name="Kruszewska J.S."/>
            <person name="Biernat P."/>
            <person name="Pawlowska J."/>
        </authorList>
    </citation>
    <scope>NUCLEOTIDE SEQUENCE</scope>
    <source>
        <strain evidence="3">WA0000067209</strain>
    </source>
</reference>
<proteinExistence type="predicted"/>
<sequence>MQNKTLLVLFSVFLISCFALTVSAFSFGSSDKKDVGAQEIVKRGGGEDKDDDDHKHGHDDDDHEDDGHGHGDDECDDAISRASASFAVGGKTYKIPCGTGAVDIEDICTEAVLGAGGIGSGEAVVVFGTGTGAITTAYPCGSGSSNVDLDALCAAGGPSGGAAIVTFGTGTGAITTSFPCGTGANNNADLGAICQQQTNTFTFVAGTATSTLTAACGSQGPINLNNFCDPYCAGLIGASVITQTVTATAACPSIVAAPTVGANVVVTVGTGTAATVQTVSCPTNGPQAVTIGTGTAASVTTVTC</sequence>
<feature type="signal peptide" evidence="2">
    <location>
        <begin position="1"/>
        <end position="24"/>
    </location>
</feature>
<protein>
    <submittedName>
        <fullName evidence="3">Uncharacterized protein</fullName>
    </submittedName>
</protein>
<dbReference type="AlphaFoldDB" id="A0A8H7PEB4"/>
<dbReference type="EMBL" id="JAEPQZ010000018">
    <property type="protein sequence ID" value="KAG2172084.1"/>
    <property type="molecule type" value="Genomic_DNA"/>
</dbReference>
<gene>
    <name evidence="3" type="ORF">INT43_001561</name>
</gene>
<keyword evidence="4" id="KW-1185">Reference proteome</keyword>
<dbReference type="PROSITE" id="PS51257">
    <property type="entry name" value="PROKAR_LIPOPROTEIN"/>
    <property type="match status" value="1"/>
</dbReference>
<comment type="caution">
    <text evidence="3">The sequence shown here is derived from an EMBL/GenBank/DDBJ whole genome shotgun (WGS) entry which is preliminary data.</text>
</comment>
<evidence type="ECO:0000256" key="2">
    <source>
        <dbReference type="SAM" id="SignalP"/>
    </source>
</evidence>
<dbReference type="OrthoDB" id="4199702at2759"/>
<evidence type="ECO:0000256" key="1">
    <source>
        <dbReference type="SAM" id="MobiDB-lite"/>
    </source>
</evidence>
<organism evidence="3 4">
    <name type="scientific">Mortierella isabellina</name>
    <name type="common">Filamentous fungus</name>
    <name type="synonym">Umbelopsis isabellina</name>
    <dbReference type="NCBI Taxonomy" id="91625"/>
    <lineage>
        <taxon>Eukaryota</taxon>
        <taxon>Fungi</taxon>
        <taxon>Fungi incertae sedis</taxon>
        <taxon>Mucoromycota</taxon>
        <taxon>Mucoromycotina</taxon>
        <taxon>Umbelopsidomycetes</taxon>
        <taxon>Umbelopsidales</taxon>
        <taxon>Umbelopsidaceae</taxon>
        <taxon>Umbelopsis</taxon>
    </lineage>
</organism>
<keyword evidence="2" id="KW-0732">Signal</keyword>
<feature type="compositionally biased region" description="Basic and acidic residues" evidence="1">
    <location>
        <begin position="42"/>
        <end position="72"/>
    </location>
</feature>
<dbReference type="Proteomes" id="UP000654370">
    <property type="component" value="Unassembled WGS sequence"/>
</dbReference>
<accession>A0A8H7PEB4</accession>